<dbReference type="CDD" id="cd07503">
    <property type="entry name" value="HAD_HisB-N"/>
    <property type="match status" value="1"/>
</dbReference>
<dbReference type="EMBL" id="NIDE01000007">
    <property type="protein sequence ID" value="OWK40830.1"/>
    <property type="molecule type" value="Genomic_DNA"/>
</dbReference>
<dbReference type="OrthoDB" id="9801899at2"/>
<dbReference type="InterPro" id="IPR023214">
    <property type="entry name" value="HAD_sf"/>
</dbReference>
<comment type="cofactor">
    <cofactor evidence="11">
        <name>Zn(2+)</name>
        <dbReference type="ChEBI" id="CHEBI:29105"/>
    </cofactor>
</comment>
<evidence type="ECO:0000256" key="4">
    <source>
        <dbReference type="ARBA" id="ARBA00022801"/>
    </source>
</evidence>
<dbReference type="InterPro" id="IPR004446">
    <property type="entry name" value="Heptose_bisP_phosphatase"/>
</dbReference>
<feature type="binding site" evidence="9">
    <location>
        <begin position="17"/>
        <end position="20"/>
    </location>
    <ligand>
        <name>substrate</name>
    </ligand>
</feature>
<dbReference type="PANTHER" id="PTHR42891">
    <property type="entry name" value="D-GLYCERO-BETA-D-MANNO-HEPTOSE-1,7-BISPHOSPHATE 7-PHOSPHATASE"/>
    <property type="match status" value="1"/>
</dbReference>
<keyword evidence="4 7" id="KW-0378">Hydrolase</keyword>
<dbReference type="GO" id="GO:0046872">
    <property type="term" value="F:metal ion binding"/>
    <property type="evidence" value="ECO:0007669"/>
    <property type="project" value="UniProtKB-KW"/>
</dbReference>
<dbReference type="InterPro" id="IPR006357">
    <property type="entry name" value="HAD-SF_hydro_IIA"/>
</dbReference>
<evidence type="ECO:0000256" key="3">
    <source>
        <dbReference type="ARBA" id="ARBA00022723"/>
    </source>
</evidence>
<comment type="similarity">
    <text evidence="7">Belongs to the gmhB family.</text>
</comment>
<feature type="binding site" evidence="11">
    <location>
        <position position="105"/>
    </location>
    <ligand>
        <name>Zn(2+)</name>
        <dbReference type="ChEBI" id="CHEBI:29105"/>
    </ligand>
</feature>
<dbReference type="RefSeq" id="WP_088255804.1">
    <property type="nucleotide sequence ID" value="NZ_NIDE01000007.1"/>
</dbReference>
<dbReference type="GO" id="GO:0005737">
    <property type="term" value="C:cytoplasm"/>
    <property type="evidence" value="ECO:0007669"/>
    <property type="project" value="UniProtKB-SubCell"/>
</dbReference>
<dbReference type="NCBIfam" id="TIGR01656">
    <property type="entry name" value="Histidinol-ppas"/>
    <property type="match status" value="1"/>
</dbReference>
<feature type="active site" description="Nucleophile" evidence="8">
    <location>
        <position position="11"/>
    </location>
</feature>
<feature type="site" description="Stabilizes the phosphoryl group" evidence="10">
    <location>
        <position position="51"/>
    </location>
</feature>
<feature type="active site" description="Nucleophile" evidence="8">
    <location>
        <position position="9"/>
    </location>
</feature>
<dbReference type="SUPFAM" id="SSF56784">
    <property type="entry name" value="HAD-like"/>
    <property type="match status" value="1"/>
</dbReference>
<dbReference type="AlphaFoldDB" id="A0A225DH54"/>
<evidence type="ECO:0000256" key="10">
    <source>
        <dbReference type="PIRSR" id="PIRSR004682-3"/>
    </source>
</evidence>
<evidence type="ECO:0000256" key="2">
    <source>
        <dbReference type="ARBA" id="ARBA00022490"/>
    </source>
</evidence>
<comment type="cofactor">
    <cofactor evidence="11">
        <name>Mg(2+)</name>
        <dbReference type="ChEBI" id="CHEBI:18420"/>
    </cofactor>
</comment>
<organism evidence="12 13">
    <name type="scientific">Fimbriiglobus ruber</name>
    <dbReference type="NCBI Taxonomy" id="1908690"/>
    <lineage>
        <taxon>Bacteria</taxon>
        <taxon>Pseudomonadati</taxon>
        <taxon>Planctomycetota</taxon>
        <taxon>Planctomycetia</taxon>
        <taxon>Gemmatales</taxon>
        <taxon>Gemmataceae</taxon>
        <taxon>Fimbriiglobus</taxon>
    </lineage>
</organism>
<gene>
    <name evidence="12" type="ORF">FRUB_04722</name>
</gene>
<dbReference type="GO" id="GO:0005975">
    <property type="term" value="P:carbohydrate metabolic process"/>
    <property type="evidence" value="ECO:0007669"/>
    <property type="project" value="InterPro"/>
</dbReference>
<evidence type="ECO:0000256" key="1">
    <source>
        <dbReference type="ARBA" id="ARBA00004496"/>
    </source>
</evidence>
<feature type="site" description="Contributes to substrate recognition" evidence="10">
    <location>
        <position position="108"/>
    </location>
</feature>
<dbReference type="InterPro" id="IPR006549">
    <property type="entry name" value="HAD-SF_hydro_IIIA"/>
</dbReference>
<feature type="binding site" evidence="9">
    <location>
        <position position="135"/>
    </location>
    <ligand>
        <name>substrate</name>
    </ligand>
</feature>
<keyword evidence="11" id="KW-0862">Zinc</keyword>
<dbReference type="Pfam" id="PF13242">
    <property type="entry name" value="Hydrolase_like"/>
    <property type="match status" value="1"/>
</dbReference>
<proteinExistence type="inferred from homology"/>
<evidence type="ECO:0000256" key="8">
    <source>
        <dbReference type="PIRSR" id="PIRSR004682-1"/>
    </source>
</evidence>
<feature type="binding site" evidence="11">
    <location>
        <position position="9"/>
    </location>
    <ligand>
        <name>Mg(2+)</name>
        <dbReference type="ChEBI" id="CHEBI:18420"/>
    </ligand>
</feature>
<evidence type="ECO:0000256" key="6">
    <source>
        <dbReference type="ARBA" id="ARBA00031828"/>
    </source>
</evidence>
<feature type="binding site" evidence="11">
    <location>
        <position position="135"/>
    </location>
    <ligand>
        <name>Mg(2+)</name>
        <dbReference type="ChEBI" id="CHEBI:18420"/>
    </ligand>
</feature>
<dbReference type="Proteomes" id="UP000214646">
    <property type="component" value="Unassembled WGS sequence"/>
</dbReference>
<feature type="binding site" evidence="9">
    <location>
        <begin position="9"/>
        <end position="11"/>
    </location>
    <ligand>
        <name>substrate</name>
    </ligand>
</feature>
<dbReference type="Gene3D" id="3.40.50.1000">
    <property type="entry name" value="HAD superfamily/HAD-like"/>
    <property type="match status" value="1"/>
</dbReference>
<feature type="binding site" evidence="9">
    <location>
        <begin position="51"/>
        <end position="54"/>
    </location>
    <ligand>
        <name>substrate</name>
    </ligand>
</feature>
<keyword evidence="11" id="KW-0460">Magnesium</keyword>
<evidence type="ECO:0000313" key="13">
    <source>
        <dbReference type="Proteomes" id="UP000214646"/>
    </source>
</evidence>
<evidence type="ECO:0000256" key="5">
    <source>
        <dbReference type="ARBA" id="ARBA00023277"/>
    </source>
</evidence>
<dbReference type="PIRSF" id="PIRSF004682">
    <property type="entry name" value="GmhB"/>
    <property type="match status" value="1"/>
</dbReference>
<reference evidence="13" key="1">
    <citation type="submission" date="2017-06" db="EMBL/GenBank/DDBJ databases">
        <title>Genome analysis of Fimbriiglobus ruber SP5, the first member of the order Planctomycetales with confirmed chitinolytic capability.</title>
        <authorList>
            <person name="Ravin N.V."/>
            <person name="Rakitin A.L."/>
            <person name="Ivanova A.A."/>
            <person name="Beletsky A.V."/>
            <person name="Kulichevskaya I.S."/>
            <person name="Mardanov A.V."/>
            <person name="Dedysh S.N."/>
        </authorList>
    </citation>
    <scope>NUCLEOTIDE SEQUENCE [LARGE SCALE GENOMIC DNA]</scope>
    <source>
        <strain evidence="13">SP5</strain>
    </source>
</reference>
<feature type="binding site" evidence="9">
    <location>
        <begin position="108"/>
        <end position="109"/>
    </location>
    <ligand>
        <name>substrate</name>
    </ligand>
</feature>
<comment type="caution">
    <text evidence="12">The sequence shown here is derived from an EMBL/GenBank/DDBJ whole genome shotgun (WGS) entry which is preliminary data.</text>
</comment>
<feature type="binding site" evidence="11">
    <location>
        <position position="92"/>
    </location>
    <ligand>
        <name>Zn(2+)</name>
        <dbReference type="ChEBI" id="CHEBI:29105"/>
    </ligand>
</feature>
<evidence type="ECO:0000313" key="12">
    <source>
        <dbReference type="EMBL" id="OWK40830.1"/>
    </source>
</evidence>
<feature type="binding site" evidence="11">
    <location>
        <position position="90"/>
    </location>
    <ligand>
        <name>Zn(2+)</name>
        <dbReference type="ChEBI" id="CHEBI:29105"/>
    </ligand>
</feature>
<keyword evidence="3 11" id="KW-0479">Metal-binding</keyword>
<dbReference type="InterPro" id="IPR036412">
    <property type="entry name" value="HAD-like_sf"/>
</dbReference>
<keyword evidence="13" id="KW-1185">Reference proteome</keyword>
<keyword evidence="2 7" id="KW-0963">Cytoplasm</keyword>
<feature type="site" description="Stabilizes the phosphoryl group" evidence="10">
    <location>
        <position position="109"/>
    </location>
</feature>
<dbReference type="Pfam" id="PF13344">
    <property type="entry name" value="Hydrolase_6"/>
    <property type="match status" value="1"/>
</dbReference>
<evidence type="ECO:0000256" key="9">
    <source>
        <dbReference type="PIRSR" id="PIRSR004682-2"/>
    </source>
</evidence>
<feature type="binding site" evidence="11">
    <location>
        <position position="107"/>
    </location>
    <ligand>
        <name>Zn(2+)</name>
        <dbReference type="ChEBI" id="CHEBI:29105"/>
    </ligand>
</feature>
<feature type="binding site" evidence="11">
    <location>
        <position position="11"/>
    </location>
    <ligand>
        <name>Mg(2+)</name>
        <dbReference type="ChEBI" id="CHEBI:18420"/>
    </ligand>
</feature>
<dbReference type="EC" id="3.1.3.-" evidence="7"/>
<evidence type="ECO:0000256" key="11">
    <source>
        <dbReference type="PIRSR" id="PIRSR004682-4"/>
    </source>
</evidence>
<dbReference type="PANTHER" id="PTHR42891:SF1">
    <property type="entry name" value="D-GLYCERO-BETA-D-MANNO-HEPTOSE-1,7-BISPHOSPHATE 7-PHOSPHATASE"/>
    <property type="match status" value="1"/>
</dbReference>
<name>A0A225DH54_9BACT</name>
<protein>
    <recommendedName>
        <fullName evidence="6 7">D,D-heptose 1,7-bisphosphate phosphatase</fullName>
        <ecNumber evidence="7">3.1.3.-</ecNumber>
    </recommendedName>
</protein>
<dbReference type="InterPro" id="IPR006543">
    <property type="entry name" value="Histidinol-phos"/>
</dbReference>
<comment type="subcellular location">
    <subcellularLocation>
        <location evidence="1 7">Cytoplasm</location>
    </subcellularLocation>
</comment>
<keyword evidence="5 7" id="KW-0119">Carbohydrate metabolism</keyword>
<feature type="binding site" evidence="11">
    <location>
        <position position="134"/>
    </location>
    <ligand>
        <name>Mg(2+)</name>
        <dbReference type="ChEBI" id="CHEBI:18420"/>
    </ligand>
</feature>
<dbReference type="GO" id="GO:0016791">
    <property type="term" value="F:phosphatase activity"/>
    <property type="evidence" value="ECO:0007669"/>
    <property type="project" value="InterPro"/>
</dbReference>
<accession>A0A225DH54</accession>
<dbReference type="NCBIfam" id="TIGR01662">
    <property type="entry name" value="HAD-SF-IIIA"/>
    <property type="match status" value="1"/>
</dbReference>
<evidence type="ECO:0000256" key="7">
    <source>
        <dbReference type="PIRNR" id="PIRNR004682"/>
    </source>
</evidence>
<sequence length="198" mass="20954">MPPTAVFLDRDGTIIEDVNYLARPEQVRLIPGAADAVRRLNARGVPVVVVTNQAGVARGMFPEERVGEVHAHLSKLLAEHGAMINGYYYCPHHATEGVGAYRIECACRKPAPGMLLAAARDLNIDLTRAWMVGDKVDDARAGAAAGCRTILVRTGHGKNLPETLSAAEWRLAAVVPDLAAAVDLILAAGDSPSVTSVS</sequence>